<gene>
    <name evidence="9" type="ORF">ACFQMA_19455</name>
</gene>
<feature type="compositionally biased region" description="Polar residues" evidence="7">
    <location>
        <begin position="505"/>
        <end position="515"/>
    </location>
</feature>
<evidence type="ECO:0000256" key="3">
    <source>
        <dbReference type="ARBA" id="ARBA00022475"/>
    </source>
</evidence>
<feature type="transmembrane region" description="Helical" evidence="8">
    <location>
        <begin position="331"/>
        <end position="353"/>
    </location>
</feature>
<dbReference type="Proteomes" id="UP001596432">
    <property type="component" value="Unassembled WGS sequence"/>
</dbReference>
<accession>A0ABD5YCF5</accession>
<comment type="caution">
    <text evidence="9">The sequence shown here is derived from an EMBL/GenBank/DDBJ whole genome shotgun (WGS) entry which is preliminary data.</text>
</comment>
<feature type="compositionally biased region" description="Basic and acidic residues" evidence="7">
    <location>
        <begin position="530"/>
        <end position="539"/>
    </location>
</feature>
<organism evidence="9 10">
    <name type="scientific">Halosimplex aquaticum</name>
    <dbReference type="NCBI Taxonomy" id="3026162"/>
    <lineage>
        <taxon>Archaea</taxon>
        <taxon>Methanobacteriati</taxon>
        <taxon>Methanobacteriota</taxon>
        <taxon>Stenosarchaea group</taxon>
        <taxon>Halobacteria</taxon>
        <taxon>Halobacteriales</taxon>
        <taxon>Haloarculaceae</taxon>
        <taxon>Halosimplex</taxon>
    </lineage>
</organism>
<keyword evidence="10" id="KW-1185">Reference proteome</keyword>
<feature type="transmembrane region" description="Helical" evidence="8">
    <location>
        <begin position="22"/>
        <end position="40"/>
    </location>
</feature>
<name>A0ABD5YCF5_9EURY</name>
<evidence type="ECO:0000313" key="10">
    <source>
        <dbReference type="Proteomes" id="UP001596432"/>
    </source>
</evidence>
<evidence type="ECO:0000313" key="9">
    <source>
        <dbReference type="EMBL" id="MFC7141999.1"/>
    </source>
</evidence>
<reference evidence="9 10" key="1">
    <citation type="journal article" date="2019" name="Int. J. Syst. Evol. Microbiol.">
        <title>The Global Catalogue of Microorganisms (GCM) 10K type strain sequencing project: providing services to taxonomists for standard genome sequencing and annotation.</title>
        <authorList>
            <consortium name="The Broad Institute Genomics Platform"/>
            <consortium name="The Broad Institute Genome Sequencing Center for Infectious Disease"/>
            <person name="Wu L."/>
            <person name="Ma J."/>
        </authorList>
    </citation>
    <scope>NUCLEOTIDE SEQUENCE [LARGE SCALE GENOMIC DNA]</scope>
    <source>
        <strain evidence="9 10">XZYJT29</strain>
    </source>
</reference>
<comment type="similarity">
    <text evidence="2">Belongs to the UPF0718 family.</text>
</comment>
<dbReference type="InterPro" id="IPR053166">
    <property type="entry name" value="UPF0718_permease"/>
</dbReference>
<feature type="transmembrane region" description="Helical" evidence="8">
    <location>
        <begin position="93"/>
        <end position="115"/>
    </location>
</feature>
<proteinExistence type="inferred from homology"/>
<feature type="transmembrane region" description="Helical" evidence="8">
    <location>
        <begin position="373"/>
        <end position="395"/>
    </location>
</feature>
<evidence type="ECO:0000256" key="7">
    <source>
        <dbReference type="SAM" id="MobiDB-lite"/>
    </source>
</evidence>
<feature type="transmembrane region" description="Helical" evidence="8">
    <location>
        <begin position="235"/>
        <end position="257"/>
    </location>
</feature>
<sequence>MWLFDSTLRAAALIAEMAWDTWWALVLGFTLSGAVEAFVSEDRMTGALGGDGWREVGLGALLGAASSSCSYSAVGTTKTLFKKGGSGVATLGAFMFASTDLVVELGLVIWVLLGWQFVVGEYLGGVVAVAVLALLFRHVVPAEWVESAREHVRATDRTACPTCDVTVDPTDEDAVSMETATGLEHFCCGGCRRVFEARETGSDDARLRDRLATRDGWESAFRAAMKDWEMVWRDVALGFVIAGLVGGFVPDAWWTALVPGGSGLAGVTLATAVAIGIGVATFMCSVGNVPFALVLWQNGLPFGAVLSFVYADLLIPPLVRIYRQYYGARMAAALTAALAVAALVAGVTVHYVATGVGFVPPAGEVGGTVPSGYTTALNLLLTPVFAVQVAVTYGTDAVRRRTAATLDRVDSSVRRSVRLTGAVLAVGAAVVAAAIGTAVDAVAEHRSERTDDRRRWRDRAVRAVGTAASAGKRGERALAAANRAVIDRIDSAETGRSAPAADASTADQTGGTAPGSTAETADDGDSAADTDERSSDPTS</sequence>
<dbReference type="PANTHER" id="PTHR42775:SF1">
    <property type="entry name" value="PERMEASE RV2963-RELATED"/>
    <property type="match status" value="1"/>
</dbReference>
<dbReference type="InterPro" id="IPR005524">
    <property type="entry name" value="DUF318"/>
</dbReference>
<keyword evidence="6 8" id="KW-0472">Membrane</keyword>
<dbReference type="EMBL" id="JBHTAS010000001">
    <property type="protein sequence ID" value="MFC7141999.1"/>
    <property type="molecule type" value="Genomic_DNA"/>
</dbReference>
<comment type="subcellular location">
    <subcellularLocation>
        <location evidence="1">Cell membrane</location>
        <topology evidence="1">Multi-pass membrane protein</topology>
    </subcellularLocation>
</comment>
<keyword evidence="5 8" id="KW-1133">Transmembrane helix</keyword>
<feature type="transmembrane region" description="Helical" evidence="8">
    <location>
        <begin position="416"/>
        <end position="439"/>
    </location>
</feature>
<dbReference type="GO" id="GO:0005886">
    <property type="term" value="C:plasma membrane"/>
    <property type="evidence" value="ECO:0007669"/>
    <property type="project" value="UniProtKB-SubCell"/>
</dbReference>
<keyword evidence="3" id="KW-1003">Cell membrane</keyword>
<feature type="region of interest" description="Disordered" evidence="7">
    <location>
        <begin position="490"/>
        <end position="539"/>
    </location>
</feature>
<dbReference type="RefSeq" id="WP_382261815.1">
    <property type="nucleotide sequence ID" value="NZ_JBHTAS010000001.1"/>
</dbReference>
<dbReference type="Pfam" id="PF03773">
    <property type="entry name" value="ArsP_1"/>
    <property type="match status" value="1"/>
</dbReference>
<dbReference type="AlphaFoldDB" id="A0ABD5YCF5"/>
<feature type="transmembrane region" description="Helical" evidence="8">
    <location>
        <begin position="269"/>
        <end position="293"/>
    </location>
</feature>
<evidence type="ECO:0000256" key="5">
    <source>
        <dbReference type="ARBA" id="ARBA00022989"/>
    </source>
</evidence>
<evidence type="ECO:0000256" key="2">
    <source>
        <dbReference type="ARBA" id="ARBA00006386"/>
    </source>
</evidence>
<dbReference type="PANTHER" id="PTHR42775">
    <property type="entry name" value="PERMEASE RV2963-RELATED"/>
    <property type="match status" value="1"/>
</dbReference>
<protein>
    <submittedName>
        <fullName evidence="9">Permease</fullName>
    </submittedName>
</protein>
<evidence type="ECO:0000256" key="4">
    <source>
        <dbReference type="ARBA" id="ARBA00022692"/>
    </source>
</evidence>
<feature type="compositionally biased region" description="Acidic residues" evidence="7">
    <location>
        <begin position="520"/>
        <end position="529"/>
    </location>
</feature>
<keyword evidence="4 8" id="KW-0812">Transmembrane</keyword>
<evidence type="ECO:0000256" key="6">
    <source>
        <dbReference type="ARBA" id="ARBA00023136"/>
    </source>
</evidence>
<feature type="transmembrane region" description="Helical" evidence="8">
    <location>
        <begin position="122"/>
        <end position="140"/>
    </location>
</feature>
<feature type="transmembrane region" description="Helical" evidence="8">
    <location>
        <begin position="52"/>
        <end position="73"/>
    </location>
</feature>
<evidence type="ECO:0000256" key="1">
    <source>
        <dbReference type="ARBA" id="ARBA00004651"/>
    </source>
</evidence>
<evidence type="ECO:0000256" key="8">
    <source>
        <dbReference type="SAM" id="Phobius"/>
    </source>
</evidence>